<proteinExistence type="predicted"/>
<evidence type="ECO:0000313" key="3">
    <source>
        <dbReference type="Proteomes" id="UP000298416"/>
    </source>
</evidence>
<name>A0A8X8WVH7_SALSN</name>
<dbReference type="Gene3D" id="1.25.40.10">
    <property type="entry name" value="Tetratricopeptide repeat domain"/>
    <property type="match status" value="3"/>
</dbReference>
<dbReference type="Pfam" id="PF13181">
    <property type="entry name" value="TPR_8"/>
    <property type="match status" value="2"/>
</dbReference>
<dbReference type="SMART" id="SM00028">
    <property type="entry name" value="TPR"/>
    <property type="match status" value="8"/>
</dbReference>
<comment type="caution">
    <text evidence="2">The sequence shown here is derived from an EMBL/GenBank/DDBJ whole genome shotgun (WGS) entry which is preliminary data.</text>
</comment>
<feature type="repeat" description="TPR" evidence="1">
    <location>
        <begin position="344"/>
        <end position="377"/>
    </location>
</feature>
<dbReference type="InterPro" id="IPR019734">
    <property type="entry name" value="TPR_rpt"/>
</dbReference>
<organism evidence="2">
    <name type="scientific">Salvia splendens</name>
    <name type="common">Scarlet sage</name>
    <dbReference type="NCBI Taxonomy" id="180675"/>
    <lineage>
        <taxon>Eukaryota</taxon>
        <taxon>Viridiplantae</taxon>
        <taxon>Streptophyta</taxon>
        <taxon>Embryophyta</taxon>
        <taxon>Tracheophyta</taxon>
        <taxon>Spermatophyta</taxon>
        <taxon>Magnoliopsida</taxon>
        <taxon>eudicotyledons</taxon>
        <taxon>Gunneridae</taxon>
        <taxon>Pentapetalae</taxon>
        <taxon>asterids</taxon>
        <taxon>lamiids</taxon>
        <taxon>Lamiales</taxon>
        <taxon>Lamiaceae</taxon>
        <taxon>Nepetoideae</taxon>
        <taxon>Mentheae</taxon>
        <taxon>Salviinae</taxon>
        <taxon>Salvia</taxon>
        <taxon>Salvia subgen. Calosphace</taxon>
        <taxon>core Calosphace</taxon>
    </lineage>
</organism>
<dbReference type="Pfam" id="PF13424">
    <property type="entry name" value="TPR_12"/>
    <property type="match status" value="1"/>
</dbReference>
<dbReference type="Pfam" id="PF14559">
    <property type="entry name" value="TPR_19"/>
    <property type="match status" value="1"/>
</dbReference>
<reference evidence="2" key="1">
    <citation type="submission" date="2018-01" db="EMBL/GenBank/DDBJ databases">
        <authorList>
            <person name="Mao J.F."/>
        </authorList>
    </citation>
    <scope>NUCLEOTIDE SEQUENCE</scope>
    <source>
        <strain evidence="2">Huo1</strain>
        <tissue evidence="2">Leaf</tissue>
    </source>
</reference>
<feature type="repeat" description="TPR" evidence="1">
    <location>
        <begin position="467"/>
        <end position="500"/>
    </location>
</feature>
<dbReference type="AlphaFoldDB" id="A0A8X8WVH7"/>
<accession>A0A8X8WVH7</accession>
<feature type="repeat" description="TPR" evidence="1">
    <location>
        <begin position="253"/>
        <end position="286"/>
    </location>
</feature>
<dbReference type="InterPro" id="IPR011990">
    <property type="entry name" value="TPR-like_helical_dom_sf"/>
</dbReference>
<feature type="repeat" description="TPR" evidence="1">
    <location>
        <begin position="700"/>
        <end position="733"/>
    </location>
</feature>
<dbReference type="PANTHER" id="PTHR45523">
    <property type="entry name" value="TETRATRICOPEPTIDE REPEAT (TPR)-CONTAINING PROTEIN-RELATED"/>
    <property type="match status" value="1"/>
</dbReference>
<gene>
    <name evidence="2" type="ORF">SASPL_138846</name>
</gene>
<feature type="repeat" description="TPR" evidence="1">
    <location>
        <begin position="666"/>
        <end position="699"/>
    </location>
</feature>
<dbReference type="PANTHER" id="PTHR45523:SF1">
    <property type="entry name" value="TETRATRICOPEPTIDE REPEAT (TPR)-CONTAINING PROTEIN"/>
    <property type="match status" value="1"/>
</dbReference>
<keyword evidence="3" id="KW-1185">Reference proteome</keyword>
<dbReference type="EMBL" id="PNBA02000014">
    <property type="protein sequence ID" value="KAG6401978.1"/>
    <property type="molecule type" value="Genomic_DNA"/>
</dbReference>
<dbReference type="Proteomes" id="UP000298416">
    <property type="component" value="Unassembled WGS sequence"/>
</dbReference>
<evidence type="ECO:0000313" key="2">
    <source>
        <dbReference type="EMBL" id="KAG6401978.1"/>
    </source>
</evidence>
<dbReference type="SUPFAM" id="SSF48452">
    <property type="entry name" value="TPR-like"/>
    <property type="match status" value="2"/>
</dbReference>
<protein>
    <recommendedName>
        <fullName evidence="4">Superkiller protein 3</fullName>
    </recommendedName>
</protein>
<evidence type="ECO:0000256" key="1">
    <source>
        <dbReference type="PROSITE-ProRule" id="PRU00339"/>
    </source>
</evidence>
<keyword evidence="1" id="KW-0802">TPR repeat</keyword>
<evidence type="ECO:0008006" key="4">
    <source>
        <dbReference type="Google" id="ProtNLM"/>
    </source>
</evidence>
<dbReference type="PROSITE" id="PS50005">
    <property type="entry name" value="TPR"/>
    <property type="match status" value="5"/>
</dbReference>
<sequence>MGKSRKKWINKIKFKEKCKGSKLPFPQTETYFFPPSTNFAAVSKFPNTSSTMSRRSPPAGALASFAETLAADASMKPPPQRPIVLADLNVDPPDSENYAFASSSSPSLPISRSYVTCDLISDVCLWIVLLFQEILEAFTDIMWNGDRCASVYYYLVSKALSVIKRKKIALDETIVEKPVFMAKDADALDMETSSSKKVGRSRTKNIKVEFLPDSVGADTDADQGGQGVTTREEKVSSLKTGLVHVARKMTKNMHAHFILGLMYQRMGQPQKAILAYEKAVEILLRSEEEIDRPELLSVVQLHHAQCILLESLENSSSDEELEPHELDEICSKLRESIESDVRQASVWNTLGLILLRTGRLQSAISVFSSLLEIVPDYLDGLGNLGIAYLQGGDLELSEKYLQDLILKDQNHPAALVNYAALLLIKYGSVIAGAGANADAQTSMDHVSAVCIAKDCLLAGAKSDPRAAHIWTNLANAYNLIGDHRTSGKCLEKAGKLDPNCLATRYAVGVHRIRDAERSQNPNEQLTWAGNEMASVIREGDPVHIEPPIAWAGLALVHKAQHEIASVFEIDPKELLEVKDRAMSSLKQAIGEDPDDALQWNQIGLHCLCTQQLKMSQTYFKSAVTRLNDCVYTWSNLGISLQLLGESTHAEEVYKHSLSLATSQQAPAIFSNLGNFCRQMRKYESAKAMFSKALELRPGYAPAYNNLGLVFIAEGQLEEAKFCFNKATESDPFLDAAKSNMIKVATLYRKDVIWSRRSSEMTSNSGSTDPFCLCTSTMCLYLNFIESVDHLCDCTQITVHGSFKWMVQLAVQLQVHALSYSAFTASGMMKWKCYSGNIIDTKRSDYCRGNTVSCSDGASLGQASGVLDRCWTTTE</sequence>
<reference evidence="2" key="2">
    <citation type="submission" date="2020-08" db="EMBL/GenBank/DDBJ databases">
        <title>Plant Genome Project.</title>
        <authorList>
            <person name="Zhang R.-G."/>
        </authorList>
    </citation>
    <scope>NUCLEOTIDE SEQUENCE</scope>
    <source>
        <strain evidence="2">Huo1</strain>
        <tissue evidence="2">Leaf</tissue>
    </source>
</reference>